<evidence type="ECO:0000256" key="3">
    <source>
        <dbReference type="ARBA" id="ARBA00022833"/>
    </source>
</evidence>
<dbReference type="PROSITE" id="PS00518">
    <property type="entry name" value="ZF_RING_1"/>
    <property type="match status" value="1"/>
</dbReference>
<dbReference type="GO" id="GO:0008270">
    <property type="term" value="F:zinc ion binding"/>
    <property type="evidence" value="ECO:0007669"/>
    <property type="project" value="UniProtKB-KW"/>
</dbReference>
<sequence>MSNLYYSPESIGGIYANDTNDTNMTNDYFFTIEEPIIYNSSEQYIVNNDVTNNINNIKNDLLTELMNNSIGDFEMDPEVKKFIENSSGIIIKYKNEQKKMLEYEKIYNTELNNTNNSIKSLVAYSDIAKKLETEYVNSSDSKQNITNILDNINEIVDKMKDNKKLNDAKDNFFNSKKKMLSYIQFVKFMNKDNLGSTCSICFSNQVNHYINPCGHTLCSSCISKLNVKSLDNCMFCRKQIISINSLYYI</sequence>
<dbReference type="PANTHER" id="PTHR12109">
    <property type="entry name" value="RING FINGER PROTEIN 141-RELATED"/>
    <property type="match status" value="1"/>
</dbReference>
<dbReference type="SUPFAM" id="SSF57850">
    <property type="entry name" value="RING/U-box"/>
    <property type="match status" value="1"/>
</dbReference>
<evidence type="ECO:0000313" key="5">
    <source>
        <dbReference type="EMBL" id="QHT09351.1"/>
    </source>
</evidence>
<dbReference type="Pfam" id="PF13920">
    <property type="entry name" value="zf-C3HC4_3"/>
    <property type="match status" value="1"/>
</dbReference>
<name>A0A6C0CYF8_9ZZZZ</name>
<evidence type="ECO:0000256" key="1">
    <source>
        <dbReference type="ARBA" id="ARBA00022723"/>
    </source>
</evidence>
<feature type="domain" description="RING-type" evidence="4">
    <location>
        <begin position="198"/>
        <end position="237"/>
    </location>
</feature>
<evidence type="ECO:0000259" key="4">
    <source>
        <dbReference type="PROSITE" id="PS50089"/>
    </source>
</evidence>
<dbReference type="InterPro" id="IPR001841">
    <property type="entry name" value="Znf_RING"/>
</dbReference>
<dbReference type="PROSITE" id="PS50089">
    <property type="entry name" value="ZF_RING_2"/>
    <property type="match status" value="1"/>
</dbReference>
<dbReference type="InterPro" id="IPR047126">
    <property type="entry name" value="RNF141-like"/>
</dbReference>
<proteinExistence type="predicted"/>
<organism evidence="5">
    <name type="scientific">viral metagenome</name>
    <dbReference type="NCBI Taxonomy" id="1070528"/>
    <lineage>
        <taxon>unclassified sequences</taxon>
        <taxon>metagenomes</taxon>
        <taxon>organismal metagenomes</taxon>
    </lineage>
</organism>
<keyword evidence="1" id="KW-0479">Metal-binding</keyword>
<dbReference type="AlphaFoldDB" id="A0A6C0CYF8"/>
<reference evidence="5" key="1">
    <citation type="journal article" date="2020" name="Nature">
        <title>Giant virus diversity and host interactions through global metagenomics.</title>
        <authorList>
            <person name="Schulz F."/>
            <person name="Roux S."/>
            <person name="Paez-Espino D."/>
            <person name="Jungbluth S."/>
            <person name="Walsh D.A."/>
            <person name="Denef V.J."/>
            <person name="McMahon K.D."/>
            <person name="Konstantinidis K.T."/>
            <person name="Eloe-Fadrosh E.A."/>
            <person name="Kyrpides N.C."/>
            <person name="Woyke T."/>
        </authorList>
    </citation>
    <scope>NUCLEOTIDE SEQUENCE</scope>
    <source>
        <strain evidence="5">GVMAG-M-3300023110-24</strain>
    </source>
</reference>
<protein>
    <recommendedName>
        <fullName evidence="4">RING-type domain-containing protein</fullName>
    </recommendedName>
</protein>
<keyword evidence="3" id="KW-0862">Zinc</keyword>
<dbReference type="Gene3D" id="3.30.40.10">
    <property type="entry name" value="Zinc/RING finger domain, C3HC4 (zinc finger)"/>
    <property type="match status" value="1"/>
</dbReference>
<dbReference type="EMBL" id="MN739510">
    <property type="protein sequence ID" value="QHT09351.1"/>
    <property type="molecule type" value="Genomic_DNA"/>
</dbReference>
<keyword evidence="2" id="KW-0863">Zinc-finger</keyword>
<dbReference type="InterPro" id="IPR013083">
    <property type="entry name" value="Znf_RING/FYVE/PHD"/>
</dbReference>
<accession>A0A6C0CYF8</accession>
<dbReference type="InterPro" id="IPR017907">
    <property type="entry name" value="Znf_RING_CS"/>
</dbReference>
<evidence type="ECO:0000256" key="2">
    <source>
        <dbReference type="ARBA" id="ARBA00022771"/>
    </source>
</evidence>